<evidence type="ECO:0000259" key="5">
    <source>
        <dbReference type="Pfam" id="PF04357"/>
    </source>
</evidence>
<dbReference type="PATRIC" id="fig|1094562.3.peg.321"/>
<evidence type="ECO:0000256" key="2">
    <source>
        <dbReference type="ARBA" id="ARBA00022692"/>
    </source>
</evidence>
<keyword evidence="3" id="KW-1133">Transmembrane helix</keyword>
<dbReference type="Pfam" id="PF04357">
    <property type="entry name" value="TamB"/>
    <property type="match status" value="1"/>
</dbReference>
<dbReference type="STRING" id="1094562.ME1_00297"/>
<reference evidence="6 7" key="1">
    <citation type="submission" date="2012-03" db="EMBL/GenBank/DDBJ databases">
        <title>The Genome Sequence of Bartonella vinsonii subsp. arupensis OK-94-513.</title>
        <authorList>
            <consortium name="The Broad Institute Genome Sequencing Platform"/>
            <consortium name="The Broad Institute Genome Sequencing Center for Infectious Disease"/>
            <person name="Feldgarden M."/>
            <person name="Kirby J."/>
            <person name="Kosoy M."/>
            <person name="Birtles R."/>
            <person name="Probert W.S."/>
            <person name="Chiaraviglio L."/>
            <person name="Young S.K."/>
            <person name="Zeng Q."/>
            <person name="Gargeya S."/>
            <person name="Fitzgerald M."/>
            <person name="Haas B."/>
            <person name="Abouelleil A."/>
            <person name="Alvarado L."/>
            <person name="Arachchi H.M."/>
            <person name="Berlin A."/>
            <person name="Chapman S.B."/>
            <person name="Gearin G."/>
            <person name="Goldberg J."/>
            <person name="Griggs A."/>
            <person name="Gujja S."/>
            <person name="Hansen M."/>
            <person name="Heiman D."/>
            <person name="Howarth C."/>
            <person name="Larimer J."/>
            <person name="Lui A."/>
            <person name="MacDonald P.J.P."/>
            <person name="McCowen C."/>
            <person name="Montmayeur A."/>
            <person name="Murphy C."/>
            <person name="Neiman D."/>
            <person name="Pearson M."/>
            <person name="Priest M."/>
            <person name="Roberts A."/>
            <person name="Saif S."/>
            <person name="Shea T."/>
            <person name="Sisk P."/>
            <person name="Stolte C."/>
            <person name="Sykes S."/>
            <person name="Wortman J."/>
            <person name="Nusbaum C."/>
            <person name="Birren B."/>
        </authorList>
    </citation>
    <scope>NUCLEOTIDE SEQUENCE [LARGE SCALE GENOMIC DNA]</scope>
    <source>
        <strain evidence="6 7">OK-94-513</strain>
    </source>
</reference>
<comment type="subcellular location">
    <subcellularLocation>
        <location evidence="1">Membrane</location>
        <topology evidence="1">Single-pass membrane protein</topology>
    </subcellularLocation>
</comment>
<accession>J1JWZ5</accession>
<dbReference type="HOGENOM" id="CLU_002202_0_0_5"/>
<dbReference type="InterPro" id="IPR007452">
    <property type="entry name" value="TamB_C"/>
</dbReference>
<keyword evidence="4" id="KW-0472">Membrane</keyword>
<dbReference type="GO" id="GO:0009306">
    <property type="term" value="P:protein secretion"/>
    <property type="evidence" value="ECO:0007669"/>
    <property type="project" value="InterPro"/>
</dbReference>
<evidence type="ECO:0000256" key="3">
    <source>
        <dbReference type="ARBA" id="ARBA00022989"/>
    </source>
</evidence>
<keyword evidence="2" id="KW-0812">Transmembrane</keyword>
<dbReference type="PANTHER" id="PTHR36985:SF1">
    <property type="entry name" value="TRANSLOCATION AND ASSEMBLY MODULE SUBUNIT TAMB"/>
    <property type="match status" value="1"/>
</dbReference>
<proteinExistence type="predicted"/>
<dbReference type="EMBL" id="AILZ01000009">
    <property type="protein sequence ID" value="EJF89527.1"/>
    <property type="molecule type" value="Genomic_DNA"/>
</dbReference>
<gene>
    <name evidence="6" type="ORF">ME1_00297</name>
</gene>
<feature type="domain" description="Translocation and assembly module TamB C-terminal" evidence="5">
    <location>
        <begin position="1198"/>
        <end position="1545"/>
    </location>
</feature>
<evidence type="ECO:0000256" key="1">
    <source>
        <dbReference type="ARBA" id="ARBA00004167"/>
    </source>
</evidence>
<organism evidence="6 7">
    <name type="scientific">Bartonella vinsonii subsp. arupensis OK-94-513</name>
    <dbReference type="NCBI Taxonomy" id="1094562"/>
    <lineage>
        <taxon>Bacteria</taxon>
        <taxon>Pseudomonadati</taxon>
        <taxon>Pseudomonadota</taxon>
        <taxon>Alphaproteobacteria</taxon>
        <taxon>Hyphomicrobiales</taxon>
        <taxon>Bartonellaceae</taxon>
        <taxon>Bartonella</taxon>
    </lineage>
</organism>
<sequence>MKKNVRLLAFLFGFLFFLLSILFFMQRGNLLSREAIADDRSWLISLIERGLSAPNRQVRLHNVQGALSSQTSIDTITVSDKKGIWLKISNAKMDWNRLALLRGRMDINRLSLEQITFLRKPQGNSSLISSLESGKFSLPKLPLSLSIETLAAKHVMFGQDLLDFSADVSLKGSLTLANGVFDAELAAHRLDAPGSFSVLTKIYNKDRTAKIDILADEPQNGILANIFNIEKRPALNFALKGDGTFDDLAIKLSLEVDHHPILDGDVVLARIAEGHSLSTKFVGTLGSLMPPQYHSLFESDVTLKAEARITGKGVTHLDHMVIEGKAMNVVANAEIAADGFLRRLFVDGKMALDDGATHLPASETPMRADNLALNIDYGREGQQSWNGRLVLHHLRNKNIHIRDAIFVMGGVSENLDDATSRHVGIQVKGTLRGIEKNKGAFVESLDQTVNVHLDTDIVSKKPVLVHDLSITGQGFSAWLKGKIDRFIFKGDLGLKAQTLSPFNLLSAQSFSGSADIKGKGIVSLKDSVFDLELSGMADNMKIGVEPFNRFFKGKFTLSGGVARNRTGLILRRLDLKSQYASIKADGTFSSESAKMDLYAQLSDLSKLDPRMKGALTIRSTARGRNNLIKFNTRAQVSEAFLVGKKLQNTTLTMQALMDNTLPVPFLTGSIKGEGTFAKKPLYLYASFKDSHRIRKLENINIKGGNAKITGGLSQMGGFVKGALHIDADDISEFSALFLQESSGKIKGDFVFDEQNGKQKANFKAHVDHLNFAKNKIKKLAVEADVFDLFGMAQFEGFINAEHIQTPFMMVNRLNAHANRKNGQTVFTVQAMLPNNTNARLSGRMVMVGLPVDIKREVQIETIDVKQPNLNATLSKPATIVFDKDGMTVNELRVAINGGSVLLSGNVQDTLNLHLTMNALPAALVNLWKSDLGVSGIVTGQVMVRGHLKKPDVTYDIKGENLTTIALRDKKIMPFMLSATGKTVDQNMTLNANLTGEGLQAQAQGNVYLDKNKLDLHINLRDFPARLINNFTEGKALEGKIVGKVDVDGTMEDPSAYFELSSQSLTAMTHKGPLSINMSARGSYKKSIFHIENIIATGDKGLDLSINGPVSINGSETKFNVRGTMPLGLVDLLLAKRGAHVTGTARIDATLQGKLSQPQLTGNFSIVNGSFFDSQTNVGLNDITLEGKLNGDHILIEKASASSSGGGSLSASGRISNDWQADLVFNLNRANYNDGSMILATLSGKMTMAGYFFGDLVIGGDITVEKAEIVVPDHFRNAKFLDIKNKNLTKSIQKTLERADVKSSSQDRDVSQKSSSTVLNMRITARNQFFVRGRGLDAELGGRINLTGPLHDVHPVGEFQMIRGRFDILSRRLSFDQGQASFSGNLDPTVYFVTNNNIGDIRVIVTVSGTIDNLDVHFSSQPNLPQDEVLARLIFNRSLSELSPFQIAQLAAAAADLVGASNTSLLNALRAKIGLDDLDVIVDEKGNTGLRVGRYIHNNVYLGFEAGSDGMTKGTINLDISRHLKAKGAIGNEKNSSVGIFYEKDY</sequence>
<evidence type="ECO:0000313" key="7">
    <source>
        <dbReference type="Proteomes" id="UP000002304"/>
    </source>
</evidence>
<protein>
    <recommendedName>
        <fullName evidence="5">Translocation and assembly module TamB C-terminal domain-containing protein</fullName>
    </recommendedName>
</protein>
<dbReference type="GO" id="GO:0005886">
    <property type="term" value="C:plasma membrane"/>
    <property type="evidence" value="ECO:0007669"/>
    <property type="project" value="InterPro"/>
</dbReference>
<name>J1JWZ5_BARVI</name>
<evidence type="ECO:0000313" key="6">
    <source>
        <dbReference type="EMBL" id="EJF89527.1"/>
    </source>
</evidence>
<evidence type="ECO:0000256" key="4">
    <source>
        <dbReference type="ARBA" id="ARBA00023136"/>
    </source>
</evidence>
<comment type="caution">
    <text evidence="6">The sequence shown here is derived from an EMBL/GenBank/DDBJ whole genome shotgun (WGS) entry which is preliminary data.</text>
</comment>
<dbReference type="Proteomes" id="UP000002304">
    <property type="component" value="Unassembled WGS sequence"/>
</dbReference>
<dbReference type="RefSeq" id="WP_004862364.1">
    <property type="nucleotide sequence ID" value="NZ_CADEAE010000001.1"/>
</dbReference>
<dbReference type="PANTHER" id="PTHR36985">
    <property type="entry name" value="TRANSLOCATION AND ASSEMBLY MODULE SUBUNIT TAMB"/>
    <property type="match status" value="1"/>
</dbReference>